<evidence type="ECO:0000313" key="2">
    <source>
        <dbReference type="Proteomes" id="UP001465426"/>
    </source>
</evidence>
<gene>
    <name evidence="1" type="ORF">WMO63_11810</name>
</gene>
<keyword evidence="2" id="KW-1185">Reference proteome</keyword>
<reference evidence="1 2" key="1">
    <citation type="submission" date="2024-03" db="EMBL/GenBank/DDBJ databases">
        <title>Human intestinal bacterial collection.</title>
        <authorList>
            <person name="Pauvert C."/>
            <person name="Hitch T.C.A."/>
            <person name="Clavel T."/>
        </authorList>
    </citation>
    <scope>NUCLEOTIDE SEQUENCE [LARGE SCALE GENOMIC DNA]</scope>
    <source>
        <strain evidence="1 2">CLA-SR-H024</strain>
    </source>
</reference>
<accession>A0ABV1F1Y8</accession>
<dbReference type="InterPro" id="IPR052927">
    <property type="entry name" value="DCC_oxidoreductase"/>
</dbReference>
<sequence>MIILFDGVCNLCNWSVQFIIKRDLNSQFSFASLQSDVGKSLLEKHHLSDVNSVVLIKQGKSYVESDAALEICRHLSDGWRLLTILKIIPSFIRNPLYRYIARNRYKWFGKQESCMLPTEDMKKRFL</sequence>
<dbReference type="RefSeq" id="WP_048717357.1">
    <property type="nucleotide sequence ID" value="NZ_JBBMFN010000025.1"/>
</dbReference>
<organism evidence="1 2">
    <name type="scientific">Niallia hominis</name>
    <dbReference type="NCBI Taxonomy" id="3133173"/>
    <lineage>
        <taxon>Bacteria</taxon>
        <taxon>Bacillati</taxon>
        <taxon>Bacillota</taxon>
        <taxon>Bacilli</taxon>
        <taxon>Bacillales</taxon>
        <taxon>Bacillaceae</taxon>
        <taxon>Niallia</taxon>
    </lineage>
</organism>
<proteinExistence type="predicted"/>
<dbReference type="InterPro" id="IPR007263">
    <property type="entry name" value="DCC1-like"/>
</dbReference>
<dbReference type="Proteomes" id="UP001465426">
    <property type="component" value="Unassembled WGS sequence"/>
</dbReference>
<comment type="caution">
    <text evidence="1">The sequence shown here is derived from an EMBL/GenBank/DDBJ whole genome shotgun (WGS) entry which is preliminary data.</text>
</comment>
<dbReference type="EMBL" id="JBBMFN010000025">
    <property type="protein sequence ID" value="MEQ2466352.1"/>
    <property type="molecule type" value="Genomic_DNA"/>
</dbReference>
<name>A0ABV1F1Y8_9BACI</name>
<dbReference type="PANTHER" id="PTHR33639:SF2">
    <property type="entry name" value="DUF393 DOMAIN-CONTAINING PROTEIN"/>
    <property type="match status" value="1"/>
</dbReference>
<protein>
    <submittedName>
        <fullName evidence="1">Thiol-disulfide oxidoreductase DCC family protein</fullName>
    </submittedName>
</protein>
<dbReference type="PANTHER" id="PTHR33639">
    <property type="entry name" value="THIOL-DISULFIDE OXIDOREDUCTASE DCC"/>
    <property type="match status" value="1"/>
</dbReference>
<dbReference type="Pfam" id="PF04134">
    <property type="entry name" value="DCC1-like"/>
    <property type="match status" value="1"/>
</dbReference>
<evidence type="ECO:0000313" key="1">
    <source>
        <dbReference type="EMBL" id="MEQ2466352.1"/>
    </source>
</evidence>